<feature type="chain" id="PRO_5034551723" evidence="1">
    <location>
        <begin position="18"/>
        <end position="134"/>
    </location>
</feature>
<dbReference type="Proteomes" id="UP000664203">
    <property type="component" value="Unassembled WGS sequence"/>
</dbReference>
<comment type="caution">
    <text evidence="2">The sequence shown here is derived from an EMBL/GenBank/DDBJ whole genome shotgun (WGS) entry which is preliminary data.</text>
</comment>
<proteinExistence type="predicted"/>
<sequence>MHSHALILAALSASALASMSLTAYDPSDYNCVGRPIGNDIGLSGSDCKLYQPEKLDAYILAVFVPGRDDEVSYNINIFSDTNCMDQIGTIEQNSTTTNEGGYENCYSMDFIAAGPWGSAMAGDPYQYNNEKTGS</sequence>
<protein>
    <submittedName>
        <fullName evidence="2">Uncharacterized protein</fullName>
    </submittedName>
</protein>
<keyword evidence="3" id="KW-1185">Reference proteome</keyword>
<organism evidence="2 3">
    <name type="scientific">Alectoria fallacina</name>
    <dbReference type="NCBI Taxonomy" id="1903189"/>
    <lineage>
        <taxon>Eukaryota</taxon>
        <taxon>Fungi</taxon>
        <taxon>Dikarya</taxon>
        <taxon>Ascomycota</taxon>
        <taxon>Pezizomycotina</taxon>
        <taxon>Lecanoromycetes</taxon>
        <taxon>OSLEUM clade</taxon>
        <taxon>Lecanoromycetidae</taxon>
        <taxon>Lecanorales</taxon>
        <taxon>Lecanorineae</taxon>
        <taxon>Parmeliaceae</taxon>
        <taxon>Alectoria</taxon>
    </lineage>
</organism>
<name>A0A8H3G9B5_9LECA</name>
<feature type="signal peptide" evidence="1">
    <location>
        <begin position="1"/>
        <end position="17"/>
    </location>
</feature>
<dbReference type="AlphaFoldDB" id="A0A8H3G9B5"/>
<accession>A0A8H3G9B5</accession>
<gene>
    <name evidence="2" type="ORF">ALECFALPRED_007020</name>
</gene>
<dbReference type="OrthoDB" id="10290207at2759"/>
<evidence type="ECO:0000256" key="1">
    <source>
        <dbReference type="SAM" id="SignalP"/>
    </source>
</evidence>
<reference evidence="2" key="1">
    <citation type="submission" date="2021-03" db="EMBL/GenBank/DDBJ databases">
        <authorList>
            <person name="Tagirdzhanova G."/>
        </authorList>
    </citation>
    <scope>NUCLEOTIDE SEQUENCE</scope>
</reference>
<evidence type="ECO:0000313" key="3">
    <source>
        <dbReference type="Proteomes" id="UP000664203"/>
    </source>
</evidence>
<evidence type="ECO:0000313" key="2">
    <source>
        <dbReference type="EMBL" id="CAF9936962.1"/>
    </source>
</evidence>
<keyword evidence="1" id="KW-0732">Signal</keyword>
<dbReference type="EMBL" id="CAJPDR010000457">
    <property type="protein sequence ID" value="CAF9936962.1"/>
    <property type="molecule type" value="Genomic_DNA"/>
</dbReference>